<dbReference type="EMBL" id="BCMI01000019">
    <property type="protein sequence ID" value="GAX06545.1"/>
    <property type="molecule type" value="Genomic_DNA"/>
</dbReference>
<dbReference type="OrthoDB" id="2287635at2"/>
<gene>
    <name evidence="1" type="ORF">IWT25_01890</name>
</gene>
<evidence type="ECO:0000313" key="2">
    <source>
        <dbReference type="Proteomes" id="UP000198414"/>
    </source>
</evidence>
<reference evidence="1 2" key="1">
    <citation type="submission" date="2015-11" db="EMBL/GenBank/DDBJ databases">
        <title>Draft genome sequences of new species of the genus Lactobacillus isolated from orchardgrass silage.</title>
        <authorList>
            <person name="Tohno M."/>
            <person name="Tanizawa Y."/>
            <person name="Arita M."/>
        </authorList>
    </citation>
    <scope>NUCLEOTIDE SEQUENCE [LARGE SCALE GENOMIC DNA]</scope>
    <source>
        <strain evidence="1 2">IWT25</strain>
    </source>
</reference>
<proteinExistence type="predicted"/>
<name>A0A1Z5IXP4_9LACO</name>
<protein>
    <submittedName>
        <fullName evidence="1">Uncharacterized protein</fullName>
    </submittedName>
</protein>
<comment type="caution">
    <text evidence="1">The sequence shown here is derived from an EMBL/GenBank/DDBJ whole genome shotgun (WGS) entry which is preliminary data.</text>
</comment>
<sequence length="253" mass="30327">MTYYIDLTPSSRARIERQGYLEPLKLQLDEVETASEDWNYLPDWDRVIALINRGDTQSHYNTIVLYQDQRMIKVRTTTNRMIKRLRKHFALDYHNDVRLTIAKAMRISRIVPYVCRDFWLMPMGPIISKSRSWYRWQYQSDYWDYSERGNRVVIDEHMVLQWPLSKEAIERRKSKCKEIASYLKQQAEAVSPSAEISELGHRHTVEDLDKLIAKVERAKRAMILEKVGFLEFSDQVDRELNQNKYWQIPDTEF</sequence>
<organism evidence="1 2">
    <name type="scientific">Secundilactobacillus pentosiphilus</name>
    <dbReference type="NCBI Taxonomy" id="1714682"/>
    <lineage>
        <taxon>Bacteria</taxon>
        <taxon>Bacillati</taxon>
        <taxon>Bacillota</taxon>
        <taxon>Bacilli</taxon>
        <taxon>Lactobacillales</taxon>
        <taxon>Lactobacillaceae</taxon>
        <taxon>Secundilactobacillus</taxon>
    </lineage>
</organism>
<evidence type="ECO:0000313" key="1">
    <source>
        <dbReference type="EMBL" id="GAX06545.1"/>
    </source>
</evidence>
<accession>A0A1Z5IXP4</accession>
<dbReference type="AlphaFoldDB" id="A0A1Z5IXP4"/>
<dbReference type="RefSeq" id="WP_089121546.1">
    <property type="nucleotide sequence ID" value="NZ_BCMI01000019.1"/>
</dbReference>
<dbReference type="Proteomes" id="UP000198414">
    <property type="component" value="Unassembled WGS sequence"/>
</dbReference>